<gene>
    <name evidence="6" type="ORF">KDH_66530</name>
</gene>
<evidence type="ECO:0000313" key="6">
    <source>
        <dbReference type="EMBL" id="GLV59829.1"/>
    </source>
</evidence>
<protein>
    <recommendedName>
        <fullName evidence="5">UvrD-like helicase ATP-binding domain-containing protein</fullName>
    </recommendedName>
</protein>
<proteinExistence type="predicted"/>
<dbReference type="InterPro" id="IPR027417">
    <property type="entry name" value="P-loop_NTPase"/>
</dbReference>
<dbReference type="Pfam" id="PF00580">
    <property type="entry name" value="UvrD-helicase"/>
    <property type="match status" value="1"/>
</dbReference>
<dbReference type="PANTHER" id="PTHR11070">
    <property type="entry name" value="UVRD / RECB / PCRA DNA HELICASE FAMILY MEMBER"/>
    <property type="match status" value="1"/>
</dbReference>
<dbReference type="Proteomes" id="UP001344906">
    <property type="component" value="Unassembled WGS sequence"/>
</dbReference>
<sequence length="309" mass="35085">MLGEDRPFVEVLTSGRVVIKLLSQAGSATYILGDSEINTLLRQAIQQTRFDDSEQQQSQRQAIEQMSLDYLLQKINQVIVARQIHMLKDYLTAARPGRKLPLRGLQSRAVWGVFETLQQSLSRQSKITWCQTRAMADVYVAQGAYTQFYNAVIVDEAQDLDPSALRLLVHLCKQSNHLFITADANQSIYSSDFNWIGVYQDLKFHGRTAILDANYRSTREIGEAAQRCLAGGVLDTDTEECFYINNDSSHYAPHPGSALAAPTARQLLPPSPQRLSHEFWRLLRPLLHYQSHPRHQPKHSASKAWKPRL</sequence>
<dbReference type="EMBL" id="BSRI01000002">
    <property type="protein sequence ID" value="GLV59829.1"/>
    <property type="molecule type" value="Genomic_DNA"/>
</dbReference>
<keyword evidence="7" id="KW-1185">Reference proteome</keyword>
<dbReference type="InterPro" id="IPR000212">
    <property type="entry name" value="DNA_helicase_UvrD/REP"/>
</dbReference>
<dbReference type="Gene3D" id="3.40.50.300">
    <property type="entry name" value="P-loop containing nucleotide triphosphate hydrolases"/>
    <property type="match status" value="1"/>
</dbReference>
<keyword evidence="4" id="KW-0067">ATP-binding</keyword>
<evidence type="ECO:0000259" key="5">
    <source>
        <dbReference type="Pfam" id="PF00580"/>
    </source>
</evidence>
<dbReference type="PANTHER" id="PTHR11070:SF45">
    <property type="entry name" value="DNA 3'-5' HELICASE"/>
    <property type="match status" value="1"/>
</dbReference>
<accession>A0ABQ6FZZ0</accession>
<evidence type="ECO:0000256" key="3">
    <source>
        <dbReference type="ARBA" id="ARBA00022806"/>
    </source>
</evidence>
<keyword evidence="2" id="KW-0378">Hydrolase</keyword>
<organism evidence="6 7">
    <name type="scientific">Dictyobacter halimunensis</name>
    <dbReference type="NCBI Taxonomy" id="3026934"/>
    <lineage>
        <taxon>Bacteria</taxon>
        <taxon>Bacillati</taxon>
        <taxon>Chloroflexota</taxon>
        <taxon>Ktedonobacteria</taxon>
        <taxon>Ktedonobacterales</taxon>
        <taxon>Dictyobacteraceae</taxon>
        <taxon>Dictyobacter</taxon>
    </lineage>
</organism>
<evidence type="ECO:0000256" key="4">
    <source>
        <dbReference type="ARBA" id="ARBA00022840"/>
    </source>
</evidence>
<evidence type="ECO:0000256" key="1">
    <source>
        <dbReference type="ARBA" id="ARBA00022741"/>
    </source>
</evidence>
<keyword evidence="3" id="KW-0347">Helicase</keyword>
<dbReference type="InterPro" id="IPR013986">
    <property type="entry name" value="DExx_box_DNA_helicase_dom_sf"/>
</dbReference>
<dbReference type="SUPFAM" id="SSF52540">
    <property type="entry name" value="P-loop containing nucleoside triphosphate hydrolases"/>
    <property type="match status" value="1"/>
</dbReference>
<reference evidence="6 7" key="1">
    <citation type="submission" date="2023-02" db="EMBL/GenBank/DDBJ databases">
        <title>Dictyobacter halimunensis sp. nov., a new member of the class Ktedonobacteria from forest soil in a geothermal area.</title>
        <authorList>
            <person name="Rachmania M.K."/>
            <person name="Ningsih F."/>
            <person name="Sakai Y."/>
            <person name="Yabe S."/>
            <person name="Yokota A."/>
            <person name="Sjamsuridzal W."/>
        </authorList>
    </citation>
    <scope>NUCLEOTIDE SEQUENCE [LARGE SCALE GENOMIC DNA]</scope>
    <source>
        <strain evidence="6 7">S3.2.2.5</strain>
    </source>
</reference>
<comment type="caution">
    <text evidence="6">The sequence shown here is derived from an EMBL/GenBank/DDBJ whole genome shotgun (WGS) entry which is preliminary data.</text>
</comment>
<dbReference type="InterPro" id="IPR014016">
    <property type="entry name" value="UvrD-like_ATP-bd"/>
</dbReference>
<dbReference type="Gene3D" id="1.10.10.160">
    <property type="match status" value="1"/>
</dbReference>
<keyword evidence="1" id="KW-0547">Nucleotide-binding</keyword>
<name>A0ABQ6FZZ0_9CHLR</name>
<evidence type="ECO:0000256" key="2">
    <source>
        <dbReference type="ARBA" id="ARBA00022801"/>
    </source>
</evidence>
<dbReference type="RefSeq" id="WP_338256650.1">
    <property type="nucleotide sequence ID" value="NZ_BSRI01000002.1"/>
</dbReference>
<feature type="domain" description="UvrD-like helicase ATP-binding" evidence="5">
    <location>
        <begin position="50"/>
        <end position="190"/>
    </location>
</feature>
<evidence type="ECO:0000313" key="7">
    <source>
        <dbReference type="Proteomes" id="UP001344906"/>
    </source>
</evidence>